<dbReference type="GO" id="GO:0009313">
    <property type="term" value="P:oligosaccharide catabolic process"/>
    <property type="evidence" value="ECO:0007669"/>
    <property type="project" value="TreeGrafter"/>
</dbReference>
<evidence type="ECO:0000259" key="4">
    <source>
        <dbReference type="PROSITE" id="PS51910"/>
    </source>
</evidence>
<dbReference type="InterPro" id="IPR001223">
    <property type="entry name" value="Glyco_hydro18_cat"/>
</dbReference>
<dbReference type="KEGG" id="aplc:110990278"/>
<dbReference type="Proteomes" id="UP000694845">
    <property type="component" value="Unplaced"/>
</dbReference>
<gene>
    <name evidence="6" type="primary">LOC110990278</name>
</gene>
<keyword evidence="3" id="KW-0732">Signal</keyword>
<dbReference type="OrthoDB" id="73875at2759"/>
<dbReference type="GO" id="GO:0008061">
    <property type="term" value="F:chitin binding"/>
    <property type="evidence" value="ECO:0007669"/>
    <property type="project" value="InterPro"/>
</dbReference>
<feature type="chain" id="PRO_5034390182" evidence="3">
    <location>
        <begin position="22"/>
        <end position="369"/>
    </location>
</feature>
<evidence type="ECO:0000313" key="6">
    <source>
        <dbReference type="RefSeq" id="XP_022110866.1"/>
    </source>
</evidence>
<dbReference type="SUPFAM" id="SSF51445">
    <property type="entry name" value="(Trans)glycosidases"/>
    <property type="match status" value="1"/>
</dbReference>
<dbReference type="InterPro" id="IPR051887">
    <property type="entry name" value="GH18_Domain-Containing"/>
</dbReference>
<feature type="signal peptide" evidence="3">
    <location>
        <begin position="1"/>
        <end position="21"/>
    </location>
</feature>
<dbReference type="Gene3D" id="3.20.20.80">
    <property type="entry name" value="Glycosidases"/>
    <property type="match status" value="1"/>
</dbReference>
<protein>
    <submittedName>
        <fullName evidence="6">Di-N-acetylchitobiase-like isoform X1</fullName>
    </submittedName>
</protein>
<name>A0A8B8A4L1_ACAPL</name>
<dbReference type="AlphaFoldDB" id="A0A8B8A4L1"/>
<dbReference type="PANTHER" id="PTHR46290:SF1">
    <property type="entry name" value="DI-N-ACETYLCHITOBIASE"/>
    <property type="match status" value="1"/>
</dbReference>
<dbReference type="PROSITE" id="PS51910">
    <property type="entry name" value="GH18_2"/>
    <property type="match status" value="1"/>
</dbReference>
<dbReference type="PANTHER" id="PTHR46290">
    <property type="entry name" value="DI-N-ACETYLCHITOBIASE"/>
    <property type="match status" value="1"/>
</dbReference>
<organism evidence="5 6">
    <name type="scientific">Acanthaster planci</name>
    <name type="common">Crown-of-thorns starfish</name>
    <dbReference type="NCBI Taxonomy" id="133434"/>
    <lineage>
        <taxon>Eukaryota</taxon>
        <taxon>Metazoa</taxon>
        <taxon>Echinodermata</taxon>
        <taxon>Eleutherozoa</taxon>
        <taxon>Asterozoa</taxon>
        <taxon>Asteroidea</taxon>
        <taxon>Valvatacea</taxon>
        <taxon>Valvatida</taxon>
        <taxon>Acanthasteridae</taxon>
        <taxon>Acanthaster</taxon>
    </lineage>
</organism>
<evidence type="ECO:0000256" key="2">
    <source>
        <dbReference type="ARBA" id="ARBA00023295"/>
    </source>
</evidence>
<sequence>MLCHRQLVLLLACWFFQGLLGDVQLGNCPCKDPSLCQPVQAPPRKELFVFRTGDKDDWKLYDWTYITTVAVFGPYVPELMCFAHSKGVRYVMTGDYPANKLSNATARSAWVKQQADTALSQHLDGINIDFEATLSESDAPNLVALVNETAKAFRQANPYAQISFDTPFAAGCTWGRCYDYKNLSESCDFFVIMDYDMSDPYMAISNDPIQRIKIGVESFQADGIPASKLITAFPWYGYDYECTHVYKDSICSRVGQQYNAQSSRQLCYNIITQMLKNLSIVGTLNSTFVSKFFDYTDKGTGKPHQVWYDDPETLVVRYLYAKNADLRGVSMWQAECLDYGPDPETKRLTKAMWDAIDKFMQPQYDKKET</sequence>
<reference evidence="6" key="1">
    <citation type="submission" date="2025-08" db="UniProtKB">
        <authorList>
            <consortium name="RefSeq"/>
        </authorList>
    </citation>
    <scope>IDENTIFICATION</scope>
</reference>
<dbReference type="Gene3D" id="3.10.50.10">
    <property type="match status" value="1"/>
</dbReference>
<dbReference type="InterPro" id="IPR011583">
    <property type="entry name" value="Chitinase_II/V-like_cat"/>
</dbReference>
<proteinExistence type="predicted"/>
<dbReference type="GeneID" id="110990278"/>
<accession>A0A8B8A4L1</accession>
<keyword evidence="1" id="KW-0378">Hydrolase</keyword>
<dbReference type="InterPro" id="IPR029070">
    <property type="entry name" value="Chitinase_insertion_sf"/>
</dbReference>
<keyword evidence="2" id="KW-0326">Glycosidase</keyword>
<feature type="domain" description="GH18" evidence="4">
    <location>
        <begin position="1"/>
        <end position="355"/>
    </location>
</feature>
<dbReference type="SMART" id="SM00636">
    <property type="entry name" value="Glyco_18"/>
    <property type="match status" value="1"/>
</dbReference>
<keyword evidence="5" id="KW-1185">Reference proteome</keyword>
<evidence type="ECO:0000256" key="1">
    <source>
        <dbReference type="ARBA" id="ARBA00022801"/>
    </source>
</evidence>
<dbReference type="Pfam" id="PF00704">
    <property type="entry name" value="Glyco_hydro_18"/>
    <property type="match status" value="1"/>
</dbReference>
<evidence type="ECO:0000313" key="5">
    <source>
        <dbReference type="Proteomes" id="UP000694845"/>
    </source>
</evidence>
<dbReference type="InterPro" id="IPR017853">
    <property type="entry name" value="GH"/>
</dbReference>
<dbReference type="GO" id="GO:0016798">
    <property type="term" value="F:hydrolase activity, acting on glycosyl bonds"/>
    <property type="evidence" value="ECO:0007669"/>
    <property type="project" value="UniProtKB-KW"/>
</dbReference>
<dbReference type="GO" id="GO:0005615">
    <property type="term" value="C:extracellular space"/>
    <property type="evidence" value="ECO:0007669"/>
    <property type="project" value="TreeGrafter"/>
</dbReference>
<evidence type="ECO:0000256" key="3">
    <source>
        <dbReference type="SAM" id="SignalP"/>
    </source>
</evidence>
<dbReference type="RefSeq" id="XP_022110866.1">
    <property type="nucleotide sequence ID" value="XM_022255174.1"/>
</dbReference>